<evidence type="ECO:0000313" key="3">
    <source>
        <dbReference type="Proteomes" id="UP001217754"/>
    </source>
</evidence>
<feature type="region of interest" description="Disordered" evidence="1">
    <location>
        <begin position="342"/>
        <end position="421"/>
    </location>
</feature>
<dbReference type="RefSeq" id="XP_060122981.1">
    <property type="nucleotide sequence ID" value="XM_060266998.1"/>
</dbReference>
<protein>
    <recommendedName>
        <fullName evidence="4">Transcriptional regulatory protein RXT2 N-terminal domain-containing protein</fullName>
    </recommendedName>
</protein>
<reference evidence="2" key="1">
    <citation type="submission" date="2023-03" db="EMBL/GenBank/DDBJ databases">
        <title>Mating type loci evolution in Malassezia.</title>
        <authorList>
            <person name="Coelho M.A."/>
        </authorList>
    </citation>
    <scope>NUCLEOTIDE SEQUENCE</scope>
    <source>
        <strain evidence="2">CBS 9431</strain>
    </source>
</reference>
<dbReference type="AlphaFoldDB" id="A0AAF0F564"/>
<sequence>MLDETTPAPPEAGHPAPQEPQENESKMITEQTPAQVPLPEERKAPEEPAPQPHPTRNNSDPIPQSDDKQEEDTNQRSGSAPAEAPKSTDDTNAQESDPANPDVQQQMREQETTRLMWLSLPENDQSAYYSDPDEDETPDYNDPGPSQYTNRNHKLRTKDGMRWIHRGKLGDWTEARAERELQEREERRIDAFQHASVEALLEAEAHMPGGLGGIWREPPRFKRRRVGVPTARRNKLRTESMDPENDLLGDDLDEEERLSLSAATLAPSLLLPVLSPRDLLQSKLLKQIFCNPHITALSRTALDLRESEHAMNRALGRCFGAMERIFDSDPREVDAIAIGSLRKPQEESEAPAPASGALAVKQQSEKANAAQDEAHAGSEAMEQDPVPQDTKEEPEQKQEEPKQPPSESCPPPPLGPMDIAPPLAQINNLFLTKEGLTIPVPESMGEAGEGNTLTLSEEDQREIVYGSLESLNDLYSDSREYMERLEEVRAMLADVEWHRGHIWNILRSWASKKDNEEYQATKMYRDARKNMHNVPEL</sequence>
<evidence type="ECO:0000313" key="2">
    <source>
        <dbReference type="EMBL" id="WFD40084.1"/>
    </source>
</evidence>
<dbReference type="Proteomes" id="UP001217754">
    <property type="component" value="Chromosome 5"/>
</dbReference>
<organism evidence="2 3">
    <name type="scientific">Malassezia japonica</name>
    <dbReference type="NCBI Taxonomy" id="223818"/>
    <lineage>
        <taxon>Eukaryota</taxon>
        <taxon>Fungi</taxon>
        <taxon>Dikarya</taxon>
        <taxon>Basidiomycota</taxon>
        <taxon>Ustilaginomycotina</taxon>
        <taxon>Malasseziomycetes</taxon>
        <taxon>Malasseziales</taxon>
        <taxon>Malasseziaceae</taxon>
        <taxon>Malassezia</taxon>
    </lineage>
</organism>
<proteinExistence type="predicted"/>
<feature type="region of interest" description="Disordered" evidence="1">
    <location>
        <begin position="1"/>
        <end position="155"/>
    </location>
</feature>
<name>A0AAF0F564_9BASI</name>
<feature type="compositionally biased region" description="Basic and acidic residues" evidence="1">
    <location>
        <begin position="389"/>
        <end position="402"/>
    </location>
</feature>
<feature type="compositionally biased region" description="Basic and acidic residues" evidence="1">
    <location>
        <begin position="65"/>
        <end position="74"/>
    </location>
</feature>
<evidence type="ECO:0000256" key="1">
    <source>
        <dbReference type="SAM" id="MobiDB-lite"/>
    </source>
</evidence>
<keyword evidence="3" id="KW-1185">Reference proteome</keyword>
<feature type="compositionally biased region" description="Polar residues" evidence="1">
    <location>
        <begin position="90"/>
        <end position="107"/>
    </location>
</feature>
<dbReference type="GeneID" id="85226719"/>
<gene>
    <name evidence="2" type="ORF">MJAP1_003068</name>
</gene>
<accession>A0AAF0F564</accession>
<dbReference type="EMBL" id="CP119962">
    <property type="protein sequence ID" value="WFD40084.1"/>
    <property type="molecule type" value="Genomic_DNA"/>
</dbReference>
<evidence type="ECO:0008006" key="4">
    <source>
        <dbReference type="Google" id="ProtNLM"/>
    </source>
</evidence>
<feature type="compositionally biased region" description="Pro residues" evidence="1">
    <location>
        <begin position="403"/>
        <end position="415"/>
    </location>
</feature>